<dbReference type="AlphaFoldDB" id="A0A0M9GIF3"/>
<gene>
    <name evidence="2" type="ORF">PF66_01623</name>
</gene>
<dbReference type="OrthoDB" id="6994843at2"/>
<dbReference type="GO" id="GO:0015628">
    <property type="term" value="P:protein secretion by the type II secretion system"/>
    <property type="evidence" value="ECO:0007669"/>
    <property type="project" value="InterPro"/>
</dbReference>
<comment type="caution">
    <text evidence="2">The sequence shown here is derived from an EMBL/GenBank/DDBJ whole genome shotgun (WGS) entry which is preliminary data.</text>
</comment>
<dbReference type="STRING" id="50340.PF66_01623"/>
<accession>A0A0M9GIF3</accession>
<name>A0A0M9GIF3_9PSED</name>
<protein>
    <submittedName>
        <fullName evidence="2">Type II secretory pathway, component PulM</fullName>
    </submittedName>
</protein>
<dbReference type="RefSeq" id="WP_054062359.1">
    <property type="nucleotide sequence ID" value="NZ_JSYZ01000004.1"/>
</dbReference>
<feature type="transmembrane region" description="Helical" evidence="1">
    <location>
        <begin position="34"/>
        <end position="51"/>
    </location>
</feature>
<evidence type="ECO:0000313" key="3">
    <source>
        <dbReference type="Proteomes" id="UP000037931"/>
    </source>
</evidence>
<keyword evidence="1" id="KW-0812">Transmembrane</keyword>
<evidence type="ECO:0000313" key="2">
    <source>
        <dbReference type="EMBL" id="KPA92039.1"/>
    </source>
</evidence>
<dbReference type="InterPro" id="IPR007690">
    <property type="entry name" value="T2SS_GspM"/>
</dbReference>
<dbReference type="Pfam" id="PF04612">
    <property type="entry name" value="T2SSM"/>
    <property type="match status" value="1"/>
</dbReference>
<reference evidence="2 3" key="1">
    <citation type="journal article" date="2015" name="PLoS ONE">
        <title>Rice-Infecting Pseudomonas Genomes Are Highly Accessorized and Harbor Multiple Putative Virulence Mechanisms to Cause Sheath Brown Rot.</title>
        <authorList>
            <person name="Quibod I.L."/>
            <person name="Grande G."/>
            <person name="Oreiro E.G."/>
            <person name="Borja F.N."/>
            <person name="Dossa G.S."/>
            <person name="Mauleon R."/>
            <person name="Cruz C.V."/>
            <person name="Oliva R."/>
        </authorList>
    </citation>
    <scope>NUCLEOTIDE SEQUENCE [LARGE SCALE GENOMIC DNA]</scope>
    <source>
        <strain evidence="2 3">IRRI 6609</strain>
    </source>
</reference>
<sequence length="180" mass="19369" precursor="true">MNNPRLAQYRARWQALSARAQGYWRSLAPRERRLVGGMALGVSGLLVWLVLIQPPLKTLDYWAAETPRLKTQAQTLEGLLQGLARPATGDLEAGLRASLEASGLSGHYRLQGSGAGWLLTVDDAPADVLLDWLLGKPRSFSLDVVEARLQRAAAAEPEGSAGRLSGTVRMDQALGAKEAS</sequence>
<evidence type="ECO:0000256" key="1">
    <source>
        <dbReference type="SAM" id="Phobius"/>
    </source>
</evidence>
<proteinExistence type="predicted"/>
<dbReference type="PATRIC" id="fig|50340.43.peg.4780"/>
<keyword evidence="1" id="KW-1133">Transmembrane helix</keyword>
<keyword evidence="1" id="KW-0472">Membrane</keyword>
<dbReference type="GO" id="GO:0015627">
    <property type="term" value="C:type II protein secretion system complex"/>
    <property type="evidence" value="ECO:0007669"/>
    <property type="project" value="InterPro"/>
</dbReference>
<keyword evidence="3" id="KW-1185">Reference proteome</keyword>
<dbReference type="EMBL" id="JSYZ01000004">
    <property type="protein sequence ID" value="KPA92039.1"/>
    <property type="molecule type" value="Genomic_DNA"/>
</dbReference>
<organism evidence="2 3">
    <name type="scientific">Pseudomonas asplenii</name>
    <dbReference type="NCBI Taxonomy" id="53407"/>
    <lineage>
        <taxon>Bacteria</taxon>
        <taxon>Pseudomonadati</taxon>
        <taxon>Pseudomonadota</taxon>
        <taxon>Gammaproteobacteria</taxon>
        <taxon>Pseudomonadales</taxon>
        <taxon>Pseudomonadaceae</taxon>
        <taxon>Pseudomonas</taxon>
    </lineage>
</organism>
<dbReference type="Proteomes" id="UP000037931">
    <property type="component" value="Unassembled WGS sequence"/>
</dbReference>